<dbReference type="GO" id="GO:0005545">
    <property type="term" value="F:1-phosphatidylinositol binding"/>
    <property type="evidence" value="ECO:0007669"/>
    <property type="project" value="TreeGrafter"/>
</dbReference>
<evidence type="ECO:0000256" key="7">
    <source>
        <dbReference type="ARBA" id="ARBA00023176"/>
    </source>
</evidence>
<dbReference type="InterPro" id="IPR045192">
    <property type="entry name" value="AP180-like"/>
</dbReference>
<evidence type="ECO:0000256" key="1">
    <source>
        <dbReference type="ARBA" id="ARBA00004132"/>
    </source>
</evidence>
<evidence type="ECO:0000256" key="3">
    <source>
        <dbReference type="ARBA" id="ARBA00004600"/>
    </source>
</evidence>
<evidence type="ECO:0000313" key="11">
    <source>
        <dbReference type="Proteomes" id="UP000327013"/>
    </source>
</evidence>
<dbReference type="PANTHER" id="PTHR22951:SF24">
    <property type="entry name" value="ENTH DOMAIN-CONTAINING PROTEIN"/>
    <property type="match status" value="1"/>
</dbReference>
<evidence type="ECO:0000313" key="10">
    <source>
        <dbReference type="EMBL" id="KAE8099965.1"/>
    </source>
</evidence>
<keyword evidence="5" id="KW-0333">Golgi apparatus</keyword>
<dbReference type="FunFam" id="1.25.40.90:FF:000035">
    <property type="entry name" value="Putative clathrin assembly protein At4g40080"/>
    <property type="match status" value="1"/>
</dbReference>
<dbReference type="CDD" id="cd16987">
    <property type="entry name" value="ANTH_N_AP180_plant"/>
    <property type="match status" value="1"/>
</dbReference>
<feature type="domain" description="ENTH" evidence="9">
    <location>
        <begin position="26"/>
        <end position="164"/>
    </location>
</feature>
<keyword evidence="8" id="KW-0968">Cytoplasmic vesicle</keyword>
<dbReference type="GO" id="GO:0005546">
    <property type="term" value="F:phosphatidylinositol-4,5-bisphosphate binding"/>
    <property type="evidence" value="ECO:0007669"/>
    <property type="project" value="TreeGrafter"/>
</dbReference>
<dbReference type="InterPro" id="IPR048050">
    <property type="entry name" value="ANTH_N_plant"/>
</dbReference>
<sequence length="347" mass="39039">MGRLMKLRNLIDLLKDKASLIKATLSIKSVAGSITVAILRATTHDSSGPPSEKHVAAVLALGNGSRLTASLCIEAIMDRLHDTQRASVAIKCLLTIHSIIASGSFILQDQLSFYPSSGGRNFLNLSTFRDDSGVDMWELSSWVRWYAGFLEQNLMVSKVLGHYWCSSPRVNNKKDKEDKVLAFSTSDLSRELDALVDIAEQIGEAPDSLHLQRNALVYEVVRMVGEDYRLVQSEILLRVSELGNRAENMSYDELTRVVNALKRFEDCKERLSLLFANRKRNEGLWELIGETKMKLLMMIGKMEEMRLVMVRMGRRDDRGSESTRFRNLFAQSGKLLGSDLVLVHGWA</sequence>
<name>A0A5N6RMF1_9ROSI</name>
<evidence type="ECO:0000259" key="9">
    <source>
        <dbReference type="PROSITE" id="PS50942"/>
    </source>
</evidence>
<dbReference type="AlphaFoldDB" id="A0A5N6RMF1"/>
<organism evidence="10 11">
    <name type="scientific">Carpinus fangiana</name>
    <dbReference type="NCBI Taxonomy" id="176857"/>
    <lineage>
        <taxon>Eukaryota</taxon>
        <taxon>Viridiplantae</taxon>
        <taxon>Streptophyta</taxon>
        <taxon>Embryophyta</taxon>
        <taxon>Tracheophyta</taxon>
        <taxon>Spermatophyta</taxon>
        <taxon>Magnoliopsida</taxon>
        <taxon>eudicotyledons</taxon>
        <taxon>Gunneridae</taxon>
        <taxon>Pentapetalae</taxon>
        <taxon>rosids</taxon>
        <taxon>fabids</taxon>
        <taxon>Fagales</taxon>
        <taxon>Betulaceae</taxon>
        <taxon>Carpinus</taxon>
    </lineage>
</organism>
<evidence type="ECO:0000256" key="2">
    <source>
        <dbReference type="ARBA" id="ARBA00004555"/>
    </source>
</evidence>
<dbReference type="OrthoDB" id="44015at2759"/>
<dbReference type="GO" id="GO:0048268">
    <property type="term" value="P:clathrin coat assembly"/>
    <property type="evidence" value="ECO:0007669"/>
    <property type="project" value="InterPro"/>
</dbReference>
<dbReference type="PROSITE" id="PS50942">
    <property type="entry name" value="ENTH"/>
    <property type="match status" value="1"/>
</dbReference>
<dbReference type="InterPro" id="IPR013809">
    <property type="entry name" value="ENTH"/>
</dbReference>
<dbReference type="GO" id="GO:0005794">
    <property type="term" value="C:Golgi apparatus"/>
    <property type="evidence" value="ECO:0007669"/>
    <property type="project" value="UniProtKB-SubCell"/>
</dbReference>
<protein>
    <recommendedName>
        <fullName evidence="9">ENTH domain-containing protein</fullName>
    </recommendedName>
</protein>
<evidence type="ECO:0000256" key="6">
    <source>
        <dbReference type="ARBA" id="ARBA00023136"/>
    </source>
</evidence>
<dbReference type="GO" id="GO:0030136">
    <property type="term" value="C:clathrin-coated vesicle"/>
    <property type="evidence" value="ECO:0007669"/>
    <property type="project" value="UniProtKB-SubCell"/>
</dbReference>
<keyword evidence="6" id="KW-0472">Membrane</keyword>
<keyword evidence="4" id="KW-0254">Endocytosis</keyword>
<evidence type="ECO:0000256" key="5">
    <source>
        <dbReference type="ARBA" id="ARBA00023034"/>
    </source>
</evidence>
<dbReference type="Proteomes" id="UP000327013">
    <property type="component" value="Chromosome 7"/>
</dbReference>
<dbReference type="SMART" id="SM00273">
    <property type="entry name" value="ENTH"/>
    <property type="match status" value="1"/>
</dbReference>
<gene>
    <name evidence="10" type="ORF">FH972_017907</name>
</gene>
<evidence type="ECO:0000256" key="8">
    <source>
        <dbReference type="ARBA" id="ARBA00023329"/>
    </source>
</evidence>
<dbReference type="Pfam" id="PF07651">
    <property type="entry name" value="ANTH"/>
    <property type="match status" value="1"/>
</dbReference>
<proteinExistence type="predicted"/>
<dbReference type="EMBL" id="CM017327">
    <property type="protein sequence ID" value="KAE8099965.1"/>
    <property type="molecule type" value="Genomic_DNA"/>
</dbReference>
<accession>A0A5N6RMF1</accession>
<dbReference type="GO" id="GO:0006900">
    <property type="term" value="P:vesicle budding from membrane"/>
    <property type="evidence" value="ECO:0007669"/>
    <property type="project" value="TreeGrafter"/>
</dbReference>
<dbReference type="SUPFAM" id="SSF48464">
    <property type="entry name" value="ENTH/VHS domain"/>
    <property type="match status" value="1"/>
</dbReference>
<reference evidence="10 11" key="1">
    <citation type="submission" date="2019-06" db="EMBL/GenBank/DDBJ databases">
        <title>A chromosomal-level reference genome of Carpinus fangiana (Coryloideae, Betulaceae).</title>
        <authorList>
            <person name="Yang X."/>
            <person name="Wang Z."/>
            <person name="Zhang L."/>
            <person name="Hao G."/>
            <person name="Liu J."/>
            <person name="Yang Y."/>
        </authorList>
    </citation>
    <scope>NUCLEOTIDE SEQUENCE [LARGE SCALE GENOMIC DNA]</scope>
    <source>
        <strain evidence="10">Cfa_2016G</strain>
        <tissue evidence="10">Leaf</tissue>
    </source>
</reference>
<dbReference type="GO" id="GO:0005905">
    <property type="term" value="C:clathrin-coated pit"/>
    <property type="evidence" value="ECO:0007669"/>
    <property type="project" value="UniProtKB-SubCell"/>
</dbReference>
<dbReference type="Gene3D" id="1.25.40.90">
    <property type="match status" value="1"/>
</dbReference>
<dbReference type="PANTHER" id="PTHR22951">
    <property type="entry name" value="CLATHRIN ASSEMBLY PROTEIN"/>
    <property type="match status" value="1"/>
</dbReference>
<keyword evidence="7" id="KW-0168">Coated pit</keyword>
<dbReference type="GO" id="GO:0032050">
    <property type="term" value="F:clathrin heavy chain binding"/>
    <property type="evidence" value="ECO:0007669"/>
    <property type="project" value="TreeGrafter"/>
</dbReference>
<dbReference type="GO" id="GO:0000149">
    <property type="term" value="F:SNARE binding"/>
    <property type="evidence" value="ECO:0007669"/>
    <property type="project" value="TreeGrafter"/>
</dbReference>
<dbReference type="InterPro" id="IPR011417">
    <property type="entry name" value="ANTH_dom"/>
</dbReference>
<dbReference type="InterPro" id="IPR008942">
    <property type="entry name" value="ENTH_VHS"/>
</dbReference>
<keyword evidence="11" id="KW-1185">Reference proteome</keyword>
<dbReference type="GO" id="GO:0072583">
    <property type="term" value="P:clathrin-dependent endocytosis"/>
    <property type="evidence" value="ECO:0007669"/>
    <property type="project" value="InterPro"/>
</dbReference>
<comment type="subcellular location">
    <subcellularLocation>
        <location evidence="1">Cytoplasmic vesicle</location>
        <location evidence="1">Clathrin-coated vesicle</location>
    </subcellularLocation>
    <subcellularLocation>
        <location evidence="2">Golgi apparatus</location>
    </subcellularLocation>
    <subcellularLocation>
        <location evidence="3">Membrane</location>
        <location evidence="3">Clathrin-coated pit</location>
    </subcellularLocation>
</comment>
<evidence type="ECO:0000256" key="4">
    <source>
        <dbReference type="ARBA" id="ARBA00022583"/>
    </source>
</evidence>